<feature type="region of interest" description="Disordered" evidence="1">
    <location>
        <begin position="65"/>
        <end position="90"/>
    </location>
</feature>
<comment type="caution">
    <text evidence="3">The sequence shown here is derived from an EMBL/GenBank/DDBJ whole genome shotgun (WGS) entry which is preliminary data.</text>
</comment>
<dbReference type="InterPro" id="IPR013766">
    <property type="entry name" value="Thioredoxin_domain"/>
</dbReference>
<dbReference type="SUPFAM" id="SSF52833">
    <property type="entry name" value="Thioredoxin-like"/>
    <property type="match status" value="2"/>
</dbReference>
<organism evidence="3 4">
    <name type="scientific">Cirrhinus mrigala</name>
    <name type="common">Mrigala</name>
    <dbReference type="NCBI Taxonomy" id="683832"/>
    <lineage>
        <taxon>Eukaryota</taxon>
        <taxon>Metazoa</taxon>
        <taxon>Chordata</taxon>
        <taxon>Craniata</taxon>
        <taxon>Vertebrata</taxon>
        <taxon>Euteleostomi</taxon>
        <taxon>Actinopterygii</taxon>
        <taxon>Neopterygii</taxon>
        <taxon>Teleostei</taxon>
        <taxon>Ostariophysi</taxon>
        <taxon>Cypriniformes</taxon>
        <taxon>Cyprinidae</taxon>
        <taxon>Labeoninae</taxon>
        <taxon>Labeonini</taxon>
        <taxon>Cirrhinus</taxon>
    </lineage>
</organism>
<evidence type="ECO:0000259" key="2">
    <source>
        <dbReference type="Pfam" id="PF00085"/>
    </source>
</evidence>
<dbReference type="AlphaFoldDB" id="A0ABD0NS39"/>
<proteinExistence type="predicted"/>
<reference evidence="3 4" key="1">
    <citation type="submission" date="2024-05" db="EMBL/GenBank/DDBJ databases">
        <title>Genome sequencing and assembly of Indian major carp, Cirrhinus mrigala (Hamilton, 1822).</title>
        <authorList>
            <person name="Mohindra V."/>
            <person name="Chowdhury L.M."/>
            <person name="Lal K."/>
            <person name="Jena J.K."/>
        </authorList>
    </citation>
    <scope>NUCLEOTIDE SEQUENCE [LARGE SCALE GENOMIC DNA]</scope>
    <source>
        <strain evidence="3">CM1030</strain>
        <tissue evidence="3">Blood</tissue>
    </source>
</reference>
<keyword evidence="4" id="KW-1185">Reference proteome</keyword>
<feature type="non-terminal residue" evidence="3">
    <location>
        <position position="1"/>
    </location>
</feature>
<dbReference type="Proteomes" id="UP001529510">
    <property type="component" value="Unassembled WGS sequence"/>
</dbReference>
<protein>
    <recommendedName>
        <fullName evidence="2">Thioredoxin domain-containing protein</fullName>
    </recommendedName>
</protein>
<feature type="non-terminal residue" evidence="3">
    <location>
        <position position="117"/>
    </location>
</feature>
<dbReference type="Pfam" id="PF00085">
    <property type="entry name" value="Thioredoxin"/>
    <property type="match status" value="1"/>
</dbReference>
<sequence length="117" mass="12243">GIVKVGAVDADQHNSLGGQYGVRGFPTIKIFGANKNKPEDYQGGRTSQAIVDAALNALRSLVKDRLGGKTGGSDYGKQSGGGGGAGNKKDVVELTDDNFDRTVLEGDDVWLVEFFAP</sequence>
<name>A0ABD0NS39_CIRMR</name>
<evidence type="ECO:0000256" key="1">
    <source>
        <dbReference type="SAM" id="MobiDB-lite"/>
    </source>
</evidence>
<dbReference type="EMBL" id="JAMKFB020000020">
    <property type="protein sequence ID" value="KAL0164728.1"/>
    <property type="molecule type" value="Genomic_DNA"/>
</dbReference>
<dbReference type="InterPro" id="IPR036249">
    <property type="entry name" value="Thioredoxin-like_sf"/>
</dbReference>
<dbReference type="Gene3D" id="3.40.30.10">
    <property type="entry name" value="Glutaredoxin"/>
    <property type="match status" value="2"/>
</dbReference>
<feature type="compositionally biased region" description="Gly residues" evidence="1">
    <location>
        <begin position="68"/>
        <end position="86"/>
    </location>
</feature>
<dbReference type="PANTHER" id="PTHR45815:SF3">
    <property type="entry name" value="PROTEIN DISULFIDE-ISOMERASE A6"/>
    <property type="match status" value="1"/>
</dbReference>
<feature type="domain" description="Thioredoxin" evidence="2">
    <location>
        <begin position="3"/>
        <end position="53"/>
    </location>
</feature>
<accession>A0ABD0NS39</accession>
<gene>
    <name evidence="3" type="ORF">M9458_040481</name>
</gene>
<evidence type="ECO:0000313" key="3">
    <source>
        <dbReference type="EMBL" id="KAL0164728.1"/>
    </source>
</evidence>
<evidence type="ECO:0000313" key="4">
    <source>
        <dbReference type="Proteomes" id="UP001529510"/>
    </source>
</evidence>
<dbReference type="PANTHER" id="PTHR45815">
    <property type="entry name" value="PROTEIN DISULFIDE-ISOMERASE A6"/>
    <property type="match status" value="1"/>
</dbReference>